<reference evidence="4" key="1">
    <citation type="journal article" date="2015" name="Proc. Natl. Acad. Sci. U.S.A.">
        <title>Genome sequencing of adzuki bean (Vigna angularis) provides insight into high starch and low fat accumulation and domestication.</title>
        <authorList>
            <person name="Yang K."/>
            <person name="Tian Z."/>
            <person name="Chen C."/>
            <person name="Luo L."/>
            <person name="Zhao B."/>
            <person name="Wang Z."/>
            <person name="Yu L."/>
            <person name="Li Y."/>
            <person name="Sun Y."/>
            <person name="Li W."/>
            <person name="Chen Y."/>
            <person name="Li Y."/>
            <person name="Zhang Y."/>
            <person name="Ai D."/>
            <person name="Zhao J."/>
            <person name="Shang C."/>
            <person name="Ma Y."/>
            <person name="Wu B."/>
            <person name="Wang M."/>
            <person name="Gao L."/>
            <person name="Sun D."/>
            <person name="Zhang P."/>
            <person name="Guo F."/>
            <person name="Wang W."/>
            <person name="Li Y."/>
            <person name="Wang J."/>
            <person name="Varshney R.K."/>
            <person name="Wang J."/>
            <person name="Ling H.Q."/>
            <person name="Wan P."/>
        </authorList>
    </citation>
    <scope>NUCLEOTIDE SEQUENCE</scope>
    <source>
        <strain evidence="4">cv. Jingnong 6</strain>
    </source>
</reference>
<evidence type="ECO:0000259" key="2">
    <source>
        <dbReference type="PROSITE" id="PS52045"/>
    </source>
</evidence>
<proteinExistence type="predicted"/>
<dbReference type="Proteomes" id="UP000053144">
    <property type="component" value="Chromosome 4"/>
</dbReference>
<evidence type="ECO:0000313" key="4">
    <source>
        <dbReference type="Proteomes" id="UP000053144"/>
    </source>
</evidence>
<evidence type="ECO:0000313" key="3">
    <source>
        <dbReference type="EMBL" id="KOM40744.1"/>
    </source>
</evidence>
<dbReference type="EMBL" id="CM003374">
    <property type="protein sequence ID" value="KOM40744.1"/>
    <property type="molecule type" value="Genomic_DNA"/>
</dbReference>
<name>A0A0L9UDY1_PHAAN</name>
<evidence type="ECO:0000256" key="1">
    <source>
        <dbReference type="SAM" id="MobiDB-lite"/>
    </source>
</evidence>
<protein>
    <recommendedName>
        <fullName evidence="2">Neprosin PEP catalytic domain-containing protein</fullName>
    </recommendedName>
</protein>
<dbReference type="PANTHER" id="PTHR31589">
    <property type="entry name" value="PROTEIN, PUTATIVE (DUF239)-RELATED-RELATED"/>
    <property type="match status" value="1"/>
</dbReference>
<organism evidence="3 4">
    <name type="scientific">Phaseolus angularis</name>
    <name type="common">Azuki bean</name>
    <name type="synonym">Vigna angularis</name>
    <dbReference type="NCBI Taxonomy" id="3914"/>
    <lineage>
        <taxon>Eukaryota</taxon>
        <taxon>Viridiplantae</taxon>
        <taxon>Streptophyta</taxon>
        <taxon>Embryophyta</taxon>
        <taxon>Tracheophyta</taxon>
        <taxon>Spermatophyta</taxon>
        <taxon>Magnoliopsida</taxon>
        <taxon>eudicotyledons</taxon>
        <taxon>Gunneridae</taxon>
        <taxon>Pentapetalae</taxon>
        <taxon>rosids</taxon>
        <taxon>fabids</taxon>
        <taxon>Fabales</taxon>
        <taxon>Fabaceae</taxon>
        <taxon>Papilionoideae</taxon>
        <taxon>50 kb inversion clade</taxon>
        <taxon>NPAAA clade</taxon>
        <taxon>indigoferoid/millettioid clade</taxon>
        <taxon>Phaseoleae</taxon>
        <taxon>Vigna</taxon>
    </lineage>
</organism>
<feature type="domain" description="Neprosin PEP catalytic" evidence="2">
    <location>
        <begin position="243"/>
        <end position="404"/>
    </location>
</feature>
<dbReference type="InterPro" id="IPR004314">
    <property type="entry name" value="Neprosin"/>
</dbReference>
<sequence>MADRERRLPPETTVDPSNERTTVDKHSTSVAEIRMRNVEGGERVSKRGIVSSRASSFSINSFPLLTSVVSFSLNHIIFLLRLFIFKDDVERLGLDHNQDNSTWKEICQEEKQGCPVAEKLIESYLIRGVMASVRGCGGSGIYFATMMFQRLHGEFPGTLLGRTKSLQIPSLLLNCGTKMEGALKEQFLQSQLNLNQNHIIFLLRLFIFKDDVERLGLDHNQDNSTWKEICQEEKQGCPVAEKLIESYLIRGVMASVRGCGGSGIYFATMMFQRLHGEFPSPDGDIIDCVHVSHQPALDHPNLKNHKIQVSRELYGDNNTYWTSDAYKATGCYNLLCCYDFIQINSDIALGASISPLSKYSSSQYHISILVWKEDATFGLIVTNDDVNFLAKRTNNCRECSFFQG</sequence>
<feature type="region of interest" description="Disordered" evidence="1">
    <location>
        <begin position="1"/>
        <end position="25"/>
    </location>
</feature>
<dbReference type="PROSITE" id="PS52045">
    <property type="entry name" value="NEPROSIN_PEP_CD"/>
    <property type="match status" value="1"/>
</dbReference>
<dbReference type="Pfam" id="PF03080">
    <property type="entry name" value="Neprosin"/>
    <property type="match status" value="1"/>
</dbReference>
<dbReference type="PANTHER" id="PTHR31589:SF217">
    <property type="entry name" value="CARBOXYL-TERMINAL PEPTIDASE"/>
    <property type="match status" value="1"/>
</dbReference>
<dbReference type="InterPro" id="IPR053168">
    <property type="entry name" value="Glutamic_endopeptidase"/>
</dbReference>
<gene>
    <name evidence="3" type="ORF">LR48_Vigan04g094200</name>
</gene>
<dbReference type="AlphaFoldDB" id="A0A0L9UDY1"/>
<dbReference type="Gramene" id="KOM40744">
    <property type="protein sequence ID" value="KOM40744"/>
    <property type="gene ID" value="LR48_Vigan04g094200"/>
</dbReference>
<dbReference type="STRING" id="3914.A0A0L9UDY1"/>
<accession>A0A0L9UDY1</accession>